<proteinExistence type="inferred from homology"/>
<evidence type="ECO:0000256" key="2">
    <source>
        <dbReference type="ARBA" id="ARBA00022723"/>
    </source>
</evidence>
<dbReference type="PANTHER" id="PTHR30548:SF5">
    <property type="entry name" value="SUBUNIT OF OXYGEN-SENSITIVE 2-HYDROXYISOCAPROYL-COA DEHYDRATASE"/>
    <property type="match status" value="1"/>
</dbReference>
<dbReference type="GO" id="GO:0046872">
    <property type="term" value="F:metal ion binding"/>
    <property type="evidence" value="ECO:0007669"/>
    <property type="project" value="UniProtKB-KW"/>
</dbReference>
<sequence>MVRTELSQVLCDPLGFSRQWSREGCRVMGCLDNYVPEEFIHAEEMIPLRLLGSTESVTLADTFLPVFAGKLARSILEQALQGNLVHLAGIVLSNSSDAVRMLYDLWERHIPGQWVALIDVPAILEGETNHRVFRQAMLEFKEKLEKFTGKPLEAAALRRSIAVFNENRRLLKKAAALLSASPPRLSAETYLDAVLSGFVLTKEKHNEYLRQLLESCRRETPDRGGQLVPLHISGPILVDRSFLPLLQECGATMASEDLGTGSRYYWDEVDETGDPIEAVIERYWRKIPDSYKTPMKPRWLHLLSQIERSKARGVIFVIEKYSDEDQYDYPVWRDRLRARGIPSLLLDSELVLEGEQVRTRVQTFVDIVRGGAFS</sequence>
<dbReference type="PANTHER" id="PTHR30548">
    <property type="entry name" value="2-HYDROXYGLUTARYL-COA DEHYDRATASE, D-COMPONENT-RELATED"/>
    <property type="match status" value="1"/>
</dbReference>
<keyword evidence="2" id="KW-0479">Metal-binding</keyword>
<comment type="caution">
    <text evidence="5">The sequence shown here is derived from an EMBL/GenBank/DDBJ whole genome shotgun (WGS) entry which is preliminary data.</text>
</comment>
<evidence type="ECO:0000313" key="5">
    <source>
        <dbReference type="EMBL" id="MBI3014541.1"/>
    </source>
</evidence>
<keyword evidence="3" id="KW-0408">Iron</keyword>
<protein>
    <submittedName>
        <fullName evidence="5">2-hydroxyacyl-CoA dehydratase</fullName>
    </submittedName>
</protein>
<gene>
    <name evidence="5" type="ORF">HYY65_05660</name>
</gene>
<dbReference type="EMBL" id="JACPSX010000102">
    <property type="protein sequence ID" value="MBI3014541.1"/>
    <property type="molecule type" value="Genomic_DNA"/>
</dbReference>
<evidence type="ECO:0000256" key="3">
    <source>
        <dbReference type="ARBA" id="ARBA00023004"/>
    </source>
</evidence>
<dbReference type="GO" id="GO:0051536">
    <property type="term" value="F:iron-sulfur cluster binding"/>
    <property type="evidence" value="ECO:0007669"/>
    <property type="project" value="UniProtKB-KW"/>
</dbReference>
<dbReference type="Gene3D" id="3.40.50.11900">
    <property type="match status" value="1"/>
</dbReference>
<comment type="similarity">
    <text evidence="1">Belongs to the FldB/FldC dehydratase alpha/beta subunit family.</text>
</comment>
<evidence type="ECO:0000313" key="6">
    <source>
        <dbReference type="Proteomes" id="UP000741360"/>
    </source>
</evidence>
<name>A0A932GNR8_UNCTE</name>
<keyword evidence="4" id="KW-0411">Iron-sulfur</keyword>
<dbReference type="InterPro" id="IPR010327">
    <property type="entry name" value="FldB/FldC_alpha/beta"/>
</dbReference>
<dbReference type="Gene3D" id="3.40.50.11890">
    <property type="match status" value="1"/>
</dbReference>
<dbReference type="AlphaFoldDB" id="A0A932GNR8"/>
<accession>A0A932GNR8</accession>
<dbReference type="Pfam" id="PF06050">
    <property type="entry name" value="HGD-D"/>
    <property type="match status" value="1"/>
</dbReference>
<reference evidence="5" key="1">
    <citation type="submission" date="2020-07" db="EMBL/GenBank/DDBJ databases">
        <title>Huge and variable diversity of episymbiotic CPR bacteria and DPANN archaea in groundwater ecosystems.</title>
        <authorList>
            <person name="He C.Y."/>
            <person name="Keren R."/>
            <person name="Whittaker M."/>
            <person name="Farag I.F."/>
            <person name="Doudna J."/>
            <person name="Cate J.H.D."/>
            <person name="Banfield J.F."/>
        </authorList>
    </citation>
    <scope>NUCLEOTIDE SEQUENCE</scope>
    <source>
        <strain evidence="5">NC_groundwater_717_Ag_S-0.2um_59_8</strain>
    </source>
</reference>
<organism evidence="5 6">
    <name type="scientific">Tectimicrobiota bacterium</name>
    <dbReference type="NCBI Taxonomy" id="2528274"/>
    <lineage>
        <taxon>Bacteria</taxon>
        <taxon>Pseudomonadati</taxon>
        <taxon>Nitrospinota/Tectimicrobiota group</taxon>
        <taxon>Candidatus Tectimicrobiota</taxon>
    </lineage>
</organism>
<dbReference type="Gene3D" id="1.20.1270.370">
    <property type="match status" value="1"/>
</dbReference>
<evidence type="ECO:0000256" key="1">
    <source>
        <dbReference type="ARBA" id="ARBA00005806"/>
    </source>
</evidence>
<dbReference type="Proteomes" id="UP000741360">
    <property type="component" value="Unassembled WGS sequence"/>
</dbReference>
<evidence type="ECO:0000256" key="4">
    <source>
        <dbReference type="ARBA" id="ARBA00023014"/>
    </source>
</evidence>